<comment type="function">
    <text evidence="6">Catalyzes the reduction of dTDP-6-deoxy-L-lyxo-4-hexulose to yield dTDP-L-rhamnose.</text>
</comment>
<dbReference type="RefSeq" id="WP_206255136.1">
    <property type="nucleotide sequence ID" value="NZ_CP071060.1"/>
</dbReference>
<proteinExistence type="inferred from homology"/>
<accession>A0ABX7M7U0</accession>
<evidence type="ECO:0000256" key="1">
    <source>
        <dbReference type="ARBA" id="ARBA00004781"/>
    </source>
</evidence>
<organism evidence="8 9">
    <name type="scientific">Niveibacterium microcysteis</name>
    <dbReference type="NCBI Taxonomy" id="2811415"/>
    <lineage>
        <taxon>Bacteria</taxon>
        <taxon>Pseudomonadati</taxon>
        <taxon>Pseudomonadota</taxon>
        <taxon>Betaproteobacteria</taxon>
        <taxon>Rhodocyclales</taxon>
        <taxon>Rhodocyclaceae</taxon>
        <taxon>Niveibacterium</taxon>
    </lineage>
</organism>
<evidence type="ECO:0000256" key="6">
    <source>
        <dbReference type="RuleBase" id="RU364082"/>
    </source>
</evidence>
<keyword evidence="6" id="KW-0560">Oxidoreductase</keyword>
<evidence type="ECO:0000313" key="8">
    <source>
        <dbReference type="EMBL" id="QSI77825.1"/>
    </source>
</evidence>
<evidence type="ECO:0000256" key="3">
    <source>
        <dbReference type="ARBA" id="ARBA00012929"/>
    </source>
</evidence>
<dbReference type="PANTHER" id="PTHR10491">
    <property type="entry name" value="DTDP-4-DEHYDRORHAMNOSE REDUCTASE"/>
    <property type="match status" value="1"/>
</dbReference>
<comment type="cofactor">
    <cofactor evidence="6">
        <name>Mg(2+)</name>
        <dbReference type="ChEBI" id="CHEBI:18420"/>
    </cofactor>
    <text evidence="6">Binds 1 Mg(2+) ion per monomer.</text>
</comment>
<dbReference type="InterPro" id="IPR029903">
    <property type="entry name" value="RmlD-like-bd"/>
</dbReference>
<keyword evidence="9" id="KW-1185">Reference proteome</keyword>
<dbReference type="EMBL" id="CP071060">
    <property type="protein sequence ID" value="QSI77825.1"/>
    <property type="molecule type" value="Genomic_DNA"/>
</dbReference>
<evidence type="ECO:0000256" key="2">
    <source>
        <dbReference type="ARBA" id="ARBA00010944"/>
    </source>
</evidence>
<dbReference type="Pfam" id="PF04321">
    <property type="entry name" value="RmlD_sub_bind"/>
    <property type="match status" value="1"/>
</dbReference>
<dbReference type="Proteomes" id="UP000663570">
    <property type="component" value="Chromosome"/>
</dbReference>
<evidence type="ECO:0000256" key="4">
    <source>
        <dbReference type="ARBA" id="ARBA00017099"/>
    </source>
</evidence>
<feature type="domain" description="RmlD-like substrate binding" evidence="7">
    <location>
        <begin position="1"/>
        <end position="173"/>
    </location>
</feature>
<dbReference type="EC" id="1.1.1.133" evidence="3 6"/>
<evidence type="ECO:0000256" key="5">
    <source>
        <dbReference type="ARBA" id="ARBA00048200"/>
    </source>
</evidence>
<evidence type="ECO:0000259" key="7">
    <source>
        <dbReference type="Pfam" id="PF04321"/>
    </source>
</evidence>
<dbReference type="InterPro" id="IPR005913">
    <property type="entry name" value="dTDP_dehydrorham_reduct"/>
</dbReference>
<name>A0ABX7M7U0_9RHOO</name>
<comment type="pathway">
    <text evidence="1 6">Carbohydrate biosynthesis; dTDP-L-rhamnose biosynthesis.</text>
</comment>
<dbReference type="PANTHER" id="PTHR10491:SF4">
    <property type="entry name" value="METHIONINE ADENOSYLTRANSFERASE 2 SUBUNIT BETA"/>
    <property type="match status" value="1"/>
</dbReference>
<sequence>MKILITGSKGTVGQAVAHAAQTSGHIAIGWDRSAADPLDLASHGPYIDSVAPDAIIHLGVAATPTGRDNEGWRTTVDWSLALADAAAQRKLPYVFTSTALVFDNSVSGPFTLASASNAREGYGFEKRCAEHGVLLRYPSGTRVARLGWQIDPAGQGNNMVAHAHREMAAHGQVGASTRWQPACSFIDDTAAALLRLLATPPGLYMLDSNRGANFADILQALSDQYHFNWQISRNEDYVYDQRLIDPRPGLPDLAARLPALHG</sequence>
<dbReference type="Gene3D" id="3.40.50.720">
    <property type="entry name" value="NAD(P)-binding Rossmann-like Domain"/>
    <property type="match status" value="1"/>
</dbReference>
<protein>
    <recommendedName>
        <fullName evidence="4 6">dTDP-4-dehydrorhamnose reductase</fullName>
        <ecNumber evidence="3 6">1.1.1.133</ecNumber>
    </recommendedName>
</protein>
<comment type="catalytic activity">
    <reaction evidence="5 6">
        <text>dTDP-beta-L-rhamnose + NADP(+) = dTDP-4-dehydro-beta-L-rhamnose + NADPH + H(+)</text>
        <dbReference type="Rhea" id="RHEA:21796"/>
        <dbReference type="ChEBI" id="CHEBI:15378"/>
        <dbReference type="ChEBI" id="CHEBI:57510"/>
        <dbReference type="ChEBI" id="CHEBI:57783"/>
        <dbReference type="ChEBI" id="CHEBI:58349"/>
        <dbReference type="ChEBI" id="CHEBI:62830"/>
        <dbReference type="EC" id="1.1.1.133"/>
    </reaction>
</comment>
<dbReference type="SUPFAM" id="SSF51735">
    <property type="entry name" value="NAD(P)-binding Rossmann-fold domains"/>
    <property type="match status" value="1"/>
</dbReference>
<evidence type="ECO:0000313" key="9">
    <source>
        <dbReference type="Proteomes" id="UP000663570"/>
    </source>
</evidence>
<comment type="similarity">
    <text evidence="2 6">Belongs to the dTDP-4-dehydrorhamnose reductase family.</text>
</comment>
<keyword evidence="6" id="KW-0521">NADP</keyword>
<dbReference type="InterPro" id="IPR036291">
    <property type="entry name" value="NAD(P)-bd_dom_sf"/>
</dbReference>
<reference evidence="8 9" key="1">
    <citation type="submission" date="2021-02" db="EMBL/GenBank/DDBJ databases">
        <title>Niveibacterium changnyeongensis HC41.</title>
        <authorList>
            <person name="Kang M."/>
        </authorList>
    </citation>
    <scope>NUCLEOTIDE SEQUENCE [LARGE SCALE GENOMIC DNA]</scope>
    <source>
        <strain evidence="8 9">HC41</strain>
    </source>
</reference>
<gene>
    <name evidence="8" type="ORF">JY500_04000</name>
</gene>